<name>A0ABX4Q4L9_9PSED</name>
<dbReference type="Proteomes" id="UP000232455">
    <property type="component" value="Unassembled WGS sequence"/>
</dbReference>
<proteinExistence type="predicted"/>
<evidence type="ECO:0000313" key="2">
    <source>
        <dbReference type="Proteomes" id="UP000232455"/>
    </source>
</evidence>
<comment type="caution">
    <text evidence="1">The sequence shown here is derived from an EMBL/GenBank/DDBJ whole genome shotgun (WGS) entry which is preliminary data.</text>
</comment>
<protein>
    <submittedName>
        <fullName evidence="1">Uncharacterized protein</fullName>
    </submittedName>
</protein>
<organism evidence="1 2">
    <name type="scientific">Pseudomonas baetica</name>
    <dbReference type="NCBI Taxonomy" id="674054"/>
    <lineage>
        <taxon>Bacteria</taxon>
        <taxon>Pseudomonadati</taxon>
        <taxon>Pseudomonadota</taxon>
        <taxon>Gammaproteobacteria</taxon>
        <taxon>Pseudomonadales</taxon>
        <taxon>Pseudomonadaceae</taxon>
        <taxon>Pseudomonas</taxon>
    </lineage>
</organism>
<gene>
    <name evidence="1" type="ORF">ATI02_4737</name>
</gene>
<dbReference type="RefSeq" id="WP_100847513.1">
    <property type="nucleotide sequence ID" value="NZ_PHHE01000001.1"/>
</dbReference>
<evidence type="ECO:0000313" key="1">
    <source>
        <dbReference type="EMBL" id="PKA71736.1"/>
    </source>
</evidence>
<sequence length="98" mass="11251">MNIELSQMNRAESGHTLAVAKIYMLHEESDVEGNSQEDNVRIEFGYFRNAKGQLDIFEFEIYDASNLLEKKLNFSALERLKRGLVNMCEAAISTKLYV</sequence>
<dbReference type="EMBL" id="PHHE01000001">
    <property type="protein sequence ID" value="PKA71736.1"/>
    <property type="molecule type" value="Genomic_DNA"/>
</dbReference>
<reference evidence="1 2" key="1">
    <citation type="submission" date="2017-11" db="EMBL/GenBank/DDBJ databases">
        <title>Genome sequencing of a diverse group of Pseudomonas species.</title>
        <authorList>
            <person name="Loper J."/>
        </authorList>
    </citation>
    <scope>NUCLEOTIDE SEQUENCE [LARGE SCALE GENOMIC DNA]</scope>
    <source>
        <strain evidence="1 2">LMG 25716</strain>
    </source>
</reference>
<keyword evidence="2" id="KW-1185">Reference proteome</keyword>
<accession>A0ABX4Q4L9</accession>